<dbReference type="SMART" id="SM00014">
    <property type="entry name" value="acidPPc"/>
    <property type="match status" value="1"/>
</dbReference>
<dbReference type="InterPro" id="IPR036938">
    <property type="entry name" value="PAP2/HPO_sf"/>
</dbReference>
<dbReference type="Pfam" id="PF01066">
    <property type="entry name" value="CDP-OH_P_transf"/>
    <property type="match status" value="1"/>
</dbReference>
<feature type="domain" description="Phosphatidic acid phosphatase type 2/haloperoxidase" evidence="3">
    <location>
        <begin position="51"/>
        <end position="146"/>
    </location>
</feature>
<feature type="transmembrane region" description="Helical" evidence="2">
    <location>
        <begin position="225"/>
        <end position="246"/>
    </location>
</feature>
<evidence type="ECO:0000256" key="1">
    <source>
        <dbReference type="ARBA" id="ARBA00022679"/>
    </source>
</evidence>
<name>A0A5J6VI78_9VIRU</name>
<keyword evidence="2" id="KW-0812">Transmembrane</keyword>
<keyword evidence="1 4" id="KW-0808">Transferase</keyword>
<dbReference type="PROSITE" id="PS00379">
    <property type="entry name" value="CDP_ALCOHOL_P_TRANSF"/>
    <property type="match status" value="1"/>
</dbReference>
<dbReference type="InterPro" id="IPR043130">
    <property type="entry name" value="CDP-OH_PTrfase_TM_dom"/>
</dbReference>
<dbReference type="PANTHER" id="PTHR14969:SF13">
    <property type="entry name" value="AT30094P"/>
    <property type="match status" value="1"/>
</dbReference>
<feature type="transmembrane region" description="Helical" evidence="2">
    <location>
        <begin position="267"/>
        <end position="284"/>
    </location>
</feature>
<keyword evidence="2" id="KW-1133">Transmembrane helix</keyword>
<dbReference type="GO" id="GO:0016020">
    <property type="term" value="C:membrane"/>
    <property type="evidence" value="ECO:0007669"/>
    <property type="project" value="InterPro"/>
</dbReference>
<reference evidence="4" key="1">
    <citation type="journal article" date="2019" name="Philos. Trans. R. Soc. Lond., B, Biol. Sci.">
        <title>Targeted metagenomic recovery of four divergent viruses reveals shared and distinctive characteristics of giant viruses of marine eukaryotes.</title>
        <authorList>
            <person name="Needham D.M."/>
            <person name="Poirier C."/>
            <person name="Hehenberger E."/>
            <person name="Jimenez V."/>
            <person name="Swalwell J.E."/>
            <person name="Santoro A.E."/>
            <person name="Worden A.Z."/>
        </authorList>
    </citation>
    <scope>NUCLEOTIDE SEQUENCE</scope>
    <source>
        <strain evidence="4">OPacV-662</strain>
    </source>
</reference>
<organism evidence="4">
    <name type="scientific">Megaviridae environmental sample</name>
    <dbReference type="NCBI Taxonomy" id="1737588"/>
    <lineage>
        <taxon>Viruses</taxon>
        <taxon>Varidnaviria</taxon>
        <taxon>Bamfordvirae</taxon>
        <taxon>Nucleocytoviricota</taxon>
        <taxon>Megaviricetes</taxon>
        <taxon>Imitervirales</taxon>
        <taxon>Mimiviridae</taxon>
        <taxon>environmental samples</taxon>
    </lineage>
</organism>
<evidence type="ECO:0000259" key="3">
    <source>
        <dbReference type="SMART" id="SM00014"/>
    </source>
</evidence>
<feature type="transmembrane region" description="Helical" evidence="2">
    <location>
        <begin position="148"/>
        <end position="169"/>
    </location>
</feature>
<dbReference type="Pfam" id="PF01569">
    <property type="entry name" value="PAP2"/>
    <property type="match status" value="1"/>
</dbReference>
<dbReference type="CDD" id="cd01610">
    <property type="entry name" value="PAP2_like"/>
    <property type="match status" value="1"/>
</dbReference>
<evidence type="ECO:0000256" key="2">
    <source>
        <dbReference type="SAM" id="Phobius"/>
    </source>
</evidence>
<evidence type="ECO:0000313" key="4">
    <source>
        <dbReference type="EMBL" id="QFG73867.1"/>
    </source>
</evidence>
<dbReference type="InterPro" id="IPR000462">
    <property type="entry name" value="CDP-OH_P_trans"/>
</dbReference>
<dbReference type="InterPro" id="IPR000326">
    <property type="entry name" value="PAP2/HPO"/>
</dbReference>
<dbReference type="SUPFAM" id="SSF48317">
    <property type="entry name" value="Acid phosphatase/Vanadium-dependent haloperoxidase"/>
    <property type="match status" value="1"/>
</dbReference>
<dbReference type="InterPro" id="IPR048254">
    <property type="entry name" value="CDP_ALCOHOL_P_TRANSF_CS"/>
</dbReference>
<sequence length="337" mass="38906">MMIKTLIMMHLINIICIYNMFNLLNHNIFNLLNHNKSIISLSTDPLIPTFIMRKQPWAIFTYFVCFVLKRIVKRERPSCDITTSLNTSFPSMHAAMFSAFALHYKNPFVSALAFAVSISRCILQVHYPTDIAGGAILAAIIHKNKNNLPNMISLFGLVLNLYVLGMSMFNPKYILWFPFTSCMDMLDGYVARKYNMCTDFGNWLDKTCDKIVQLCLLCIMMANKIISPMFFFLFIFREVIITVLRLNLSKYGYKYQKSSNNYGKLKTALLPPGFILCFISKHWIHFFKKNKTIQDILFQTGILILYSSLTCSLLSFNEFTRGITKISKPTDDNHLIT</sequence>
<dbReference type="EMBL" id="MN448273">
    <property type="protein sequence ID" value="QFG73867.1"/>
    <property type="molecule type" value="Genomic_DNA"/>
</dbReference>
<dbReference type="PANTHER" id="PTHR14969">
    <property type="entry name" value="SPHINGOSINE-1-PHOSPHATE PHOSPHOHYDROLASE"/>
    <property type="match status" value="1"/>
</dbReference>
<feature type="transmembrane region" description="Helical" evidence="2">
    <location>
        <begin position="55"/>
        <end position="72"/>
    </location>
</feature>
<accession>A0A5J6VI78</accession>
<dbReference type="GO" id="GO:0016780">
    <property type="term" value="F:phosphotransferase activity, for other substituted phosphate groups"/>
    <property type="evidence" value="ECO:0007669"/>
    <property type="project" value="InterPro"/>
</dbReference>
<dbReference type="Gene3D" id="1.20.120.1760">
    <property type="match status" value="1"/>
</dbReference>
<keyword evidence="2" id="KW-0472">Membrane</keyword>
<proteinExistence type="predicted"/>
<dbReference type="Gene3D" id="1.20.144.10">
    <property type="entry name" value="Phosphatidic acid phosphatase type 2/haloperoxidase"/>
    <property type="match status" value="1"/>
</dbReference>
<dbReference type="GO" id="GO:0008654">
    <property type="term" value="P:phospholipid biosynthetic process"/>
    <property type="evidence" value="ECO:0007669"/>
    <property type="project" value="InterPro"/>
</dbReference>
<feature type="transmembrane region" description="Helical" evidence="2">
    <location>
        <begin position="296"/>
        <end position="316"/>
    </location>
</feature>
<feature type="transmembrane region" description="Helical" evidence="2">
    <location>
        <begin position="7"/>
        <end position="24"/>
    </location>
</feature>
<protein>
    <submittedName>
        <fullName evidence="4">CDP-alcohol phosphatidyltransferase</fullName>
    </submittedName>
</protein>